<reference evidence="1 2" key="1">
    <citation type="submission" date="2014-07" db="EMBL/GenBank/DDBJ databases">
        <title>Draft Genome Sequences of Environmental Pseudomonas syringae strains.</title>
        <authorList>
            <person name="Baltrus D.A."/>
            <person name="Berge O."/>
            <person name="Morris C."/>
        </authorList>
    </citation>
    <scope>NUCLEOTIDE SEQUENCE [LARGE SCALE GENOMIC DNA]</scope>
    <source>
        <strain evidence="1 2">GAW0119</strain>
    </source>
</reference>
<organism evidence="1 2">
    <name type="scientific">Pseudomonas syringae</name>
    <dbReference type="NCBI Taxonomy" id="317"/>
    <lineage>
        <taxon>Bacteria</taxon>
        <taxon>Pseudomonadati</taxon>
        <taxon>Pseudomonadota</taxon>
        <taxon>Gammaproteobacteria</taxon>
        <taxon>Pseudomonadales</taxon>
        <taxon>Pseudomonadaceae</taxon>
        <taxon>Pseudomonas</taxon>
    </lineage>
</organism>
<dbReference type="AlphaFoldDB" id="A0A085VIC6"/>
<keyword evidence="2" id="KW-1185">Reference proteome</keyword>
<protein>
    <submittedName>
        <fullName evidence="1">Uncharacterized protein</fullName>
    </submittedName>
</protein>
<proteinExistence type="predicted"/>
<gene>
    <name evidence="1" type="ORF">IV01_13400</name>
</gene>
<comment type="caution">
    <text evidence="1">The sequence shown here is derived from an EMBL/GenBank/DDBJ whole genome shotgun (WGS) entry which is preliminary data.</text>
</comment>
<accession>A0A085VIC6</accession>
<dbReference type="Proteomes" id="UP000028631">
    <property type="component" value="Unassembled WGS sequence"/>
</dbReference>
<sequence>MSKWQARREKILADSDYDDLITIPMLEEKAFCIDDIIRNISHHFAASHATHIVIADPYLEETDIELVLRMFGGHVGRTITIITNLSNHSKLYQKLESAKTLKKVITDIDAREIFKSINICKTNMKFHDRFIFSFDEGRDGLLLWCGTSLNQFMQNYGSLIKISNKAFKRQIVKFINAASDDGHTLEEYIRRNS</sequence>
<dbReference type="PATRIC" id="fig|317.175.peg.2786"/>
<dbReference type="EMBL" id="JPQU01000036">
    <property type="protein sequence ID" value="KFE55189.1"/>
    <property type="molecule type" value="Genomic_DNA"/>
</dbReference>
<name>A0A085VIC6_PSESX</name>
<evidence type="ECO:0000313" key="1">
    <source>
        <dbReference type="EMBL" id="KFE55189.1"/>
    </source>
</evidence>
<evidence type="ECO:0000313" key="2">
    <source>
        <dbReference type="Proteomes" id="UP000028631"/>
    </source>
</evidence>